<dbReference type="GeneID" id="14870028"/>
<dbReference type="Proteomes" id="UP000007797">
    <property type="component" value="Unassembled WGS sequence"/>
</dbReference>
<name>F4Q258_CACFS</name>
<keyword evidence="2" id="KW-1185">Reference proteome</keyword>
<dbReference type="EMBL" id="GL883020">
    <property type="protein sequence ID" value="EGG18078.1"/>
    <property type="molecule type" value="Genomic_DNA"/>
</dbReference>
<gene>
    <name evidence="1" type="ORF">DFA_06745</name>
</gene>
<proteinExistence type="predicted"/>
<reference evidence="2" key="1">
    <citation type="journal article" date="2011" name="Genome Res.">
        <title>Phylogeny-wide analysis of social amoeba genomes highlights ancient origins for complex intercellular communication.</title>
        <authorList>
            <person name="Heidel A.J."/>
            <person name="Lawal H.M."/>
            <person name="Felder M."/>
            <person name="Schilde C."/>
            <person name="Helps N.R."/>
            <person name="Tunggal B."/>
            <person name="Rivero F."/>
            <person name="John U."/>
            <person name="Schleicher M."/>
            <person name="Eichinger L."/>
            <person name="Platzer M."/>
            <person name="Noegel A.A."/>
            <person name="Schaap P."/>
            <person name="Gloeckner G."/>
        </authorList>
    </citation>
    <scope>NUCLEOTIDE SEQUENCE [LARGE SCALE GENOMIC DNA]</scope>
    <source>
        <strain evidence="2">SH3</strain>
    </source>
</reference>
<sequence>MMLIHTTPSNTQYLPTISIKWTDTNNKPKVSKIEPYFNRKKDDPTNSWYPPYVMDLDYKVPTSLPTSSDTCWQDPIGFSHPKIADITNRYCHYSRKAILSPLRFDFVLDADFLTSTTTPVITVTGVPSTTDPMFSIVRFESSEGITFDKTGFKPMTTTYVSTTVAQTYGSVLVAPLITYLNNSPASQNSFSSFLKVFYNTQDLSQIKDKVQIYYTNPSGTETLLGEHQFTWNNDEHKFTFNLFSHPYVTGTPTYRYKLNNQIGSTCRVDWALSMQPQPTVSTWKRRALYHHTLMNSYQYLTSQSTAYLSMNMISMDPSRFPYLYTRNYVMEKEAMNN</sequence>
<evidence type="ECO:0000313" key="2">
    <source>
        <dbReference type="Proteomes" id="UP000007797"/>
    </source>
</evidence>
<protein>
    <submittedName>
        <fullName evidence="1">Uncharacterized protein</fullName>
    </submittedName>
</protein>
<accession>F4Q258</accession>
<evidence type="ECO:0000313" key="1">
    <source>
        <dbReference type="EMBL" id="EGG18078.1"/>
    </source>
</evidence>
<dbReference type="AlphaFoldDB" id="F4Q258"/>
<organism evidence="1 2">
    <name type="scientific">Cavenderia fasciculata</name>
    <name type="common">Slime mold</name>
    <name type="synonym">Dictyostelium fasciculatum</name>
    <dbReference type="NCBI Taxonomy" id="261658"/>
    <lineage>
        <taxon>Eukaryota</taxon>
        <taxon>Amoebozoa</taxon>
        <taxon>Evosea</taxon>
        <taxon>Eumycetozoa</taxon>
        <taxon>Dictyostelia</taxon>
        <taxon>Acytosteliales</taxon>
        <taxon>Cavenderiaceae</taxon>
        <taxon>Cavenderia</taxon>
    </lineage>
</organism>
<dbReference type="RefSeq" id="XP_004366119.1">
    <property type="nucleotide sequence ID" value="XM_004366062.1"/>
</dbReference>
<dbReference type="KEGG" id="dfa:DFA_06745"/>